<dbReference type="Proteomes" id="UP000253919">
    <property type="component" value="Unassembled WGS sequence"/>
</dbReference>
<comment type="caution">
    <text evidence="1">The sequence shown here is derived from an EMBL/GenBank/DDBJ whole genome shotgun (WGS) entry which is preliminary data.</text>
</comment>
<evidence type="ECO:0000313" key="2">
    <source>
        <dbReference type="Proteomes" id="UP000253919"/>
    </source>
</evidence>
<evidence type="ECO:0000313" key="1">
    <source>
        <dbReference type="EMBL" id="RDC66377.1"/>
    </source>
</evidence>
<evidence type="ECO:0008006" key="3">
    <source>
        <dbReference type="Google" id="ProtNLM"/>
    </source>
</evidence>
<dbReference type="AlphaFoldDB" id="A0A369QT43"/>
<organism evidence="1 2">
    <name type="scientific">Adhaeribacter pallidiroseus</name>
    <dbReference type="NCBI Taxonomy" id="2072847"/>
    <lineage>
        <taxon>Bacteria</taxon>
        <taxon>Pseudomonadati</taxon>
        <taxon>Bacteroidota</taxon>
        <taxon>Cytophagia</taxon>
        <taxon>Cytophagales</taxon>
        <taxon>Hymenobacteraceae</taxon>
        <taxon>Adhaeribacter</taxon>
    </lineage>
</organism>
<keyword evidence="2" id="KW-1185">Reference proteome</keyword>
<dbReference type="EMBL" id="QASA01000001">
    <property type="protein sequence ID" value="RDC66377.1"/>
    <property type="molecule type" value="Genomic_DNA"/>
</dbReference>
<sequence>MVSCSKDNDISHKFTGKWEYERYIGYPFTDTALPPGNGQTITLTNNGIFESRKQDTVLFVGKYTIKQRKDCYKRDNTWLLSTDDPYFKEVYINIENNKLTLSQPNCYADGGIIYYRRLK</sequence>
<accession>A0A369QT43</accession>
<proteinExistence type="predicted"/>
<gene>
    <name evidence="1" type="ORF">AHMF7616_05008</name>
</gene>
<name>A0A369QT43_9BACT</name>
<reference evidence="1 2" key="1">
    <citation type="submission" date="2018-04" db="EMBL/GenBank/DDBJ databases">
        <title>Adhaeribacter sp. HMF7616 genome sequencing and assembly.</title>
        <authorList>
            <person name="Kang H."/>
            <person name="Kang J."/>
            <person name="Cha I."/>
            <person name="Kim H."/>
            <person name="Joh K."/>
        </authorList>
    </citation>
    <scope>NUCLEOTIDE SEQUENCE [LARGE SCALE GENOMIC DNA]</scope>
    <source>
        <strain evidence="1 2">HMF7616</strain>
    </source>
</reference>
<protein>
    <recommendedName>
        <fullName evidence="3">Lipocalin-like domain-containing protein</fullName>
    </recommendedName>
</protein>